<evidence type="ECO:0000313" key="2">
    <source>
        <dbReference type="Proteomes" id="UP001196413"/>
    </source>
</evidence>
<organism evidence="1 2">
    <name type="scientific">Parelaphostrongylus tenuis</name>
    <name type="common">Meningeal worm</name>
    <dbReference type="NCBI Taxonomy" id="148309"/>
    <lineage>
        <taxon>Eukaryota</taxon>
        <taxon>Metazoa</taxon>
        <taxon>Ecdysozoa</taxon>
        <taxon>Nematoda</taxon>
        <taxon>Chromadorea</taxon>
        <taxon>Rhabditida</taxon>
        <taxon>Rhabditina</taxon>
        <taxon>Rhabditomorpha</taxon>
        <taxon>Strongyloidea</taxon>
        <taxon>Metastrongylidae</taxon>
        <taxon>Parelaphostrongylus</taxon>
    </lineage>
</organism>
<reference evidence="1" key="1">
    <citation type="submission" date="2021-06" db="EMBL/GenBank/DDBJ databases">
        <title>Parelaphostrongylus tenuis whole genome reference sequence.</title>
        <authorList>
            <person name="Garwood T.J."/>
            <person name="Larsen P.A."/>
            <person name="Fountain-Jones N.M."/>
            <person name="Garbe J.R."/>
            <person name="Macchietto M.G."/>
            <person name="Kania S.A."/>
            <person name="Gerhold R.W."/>
            <person name="Richards J.E."/>
            <person name="Wolf T.M."/>
        </authorList>
    </citation>
    <scope>NUCLEOTIDE SEQUENCE</scope>
    <source>
        <strain evidence="1">MNPRO001-30</strain>
        <tissue evidence="1">Meninges</tissue>
    </source>
</reference>
<dbReference type="EMBL" id="JAHQIW010003336">
    <property type="protein sequence ID" value="KAJ1358236.1"/>
    <property type="molecule type" value="Genomic_DNA"/>
</dbReference>
<sequence length="160" mass="18172">MERVEEVGHVGASDCFAAHIDQLVLDFIVLELTEPPPAQLAKIIGDGTWAQFIRKTFNDNPVLEQLARYVVPKRLDTTMQRNSPHRHENFDESTRLLHLVNEVLEGRNCSSQNIGGQTKQCRSMRAQSTHNVLQQLMKPTNISGHCENCVSDRQFTYVTI</sequence>
<evidence type="ECO:0000313" key="1">
    <source>
        <dbReference type="EMBL" id="KAJ1358236.1"/>
    </source>
</evidence>
<proteinExistence type="predicted"/>
<dbReference type="AlphaFoldDB" id="A0AAD5MYT9"/>
<comment type="caution">
    <text evidence="1">The sequence shown here is derived from an EMBL/GenBank/DDBJ whole genome shotgun (WGS) entry which is preliminary data.</text>
</comment>
<protein>
    <submittedName>
        <fullName evidence="1">Uncharacterized protein</fullName>
    </submittedName>
</protein>
<dbReference type="Proteomes" id="UP001196413">
    <property type="component" value="Unassembled WGS sequence"/>
</dbReference>
<accession>A0AAD5MYT9</accession>
<name>A0AAD5MYT9_PARTN</name>
<keyword evidence="2" id="KW-1185">Reference proteome</keyword>
<gene>
    <name evidence="1" type="ORF">KIN20_016615</name>
</gene>